<dbReference type="SUPFAM" id="SSF56672">
    <property type="entry name" value="DNA/RNA polymerases"/>
    <property type="match status" value="1"/>
</dbReference>
<keyword evidence="7" id="KW-0812">Transmembrane</keyword>
<feature type="compositionally biased region" description="Basic and acidic residues" evidence="6">
    <location>
        <begin position="1027"/>
        <end position="1038"/>
    </location>
</feature>
<keyword evidence="7" id="KW-0472">Membrane</keyword>
<feature type="region of interest" description="Disordered" evidence="6">
    <location>
        <begin position="883"/>
        <end position="1038"/>
    </location>
</feature>
<dbReference type="GO" id="GO:0003968">
    <property type="term" value="F:RNA-directed RNA polymerase activity"/>
    <property type="evidence" value="ECO:0007669"/>
    <property type="project" value="InterPro"/>
</dbReference>
<comment type="similarity">
    <text evidence="1">Belongs to the nodaviridae RNA polymerase family.</text>
</comment>
<evidence type="ECO:0000256" key="7">
    <source>
        <dbReference type="SAM" id="Phobius"/>
    </source>
</evidence>
<feature type="transmembrane region" description="Helical" evidence="7">
    <location>
        <begin position="33"/>
        <end position="50"/>
    </location>
</feature>
<evidence type="ECO:0000256" key="1">
    <source>
        <dbReference type="ARBA" id="ARBA00007751"/>
    </source>
</evidence>
<dbReference type="GO" id="GO:0006351">
    <property type="term" value="P:DNA-templated transcription"/>
    <property type="evidence" value="ECO:0007669"/>
    <property type="project" value="InterPro"/>
</dbReference>
<dbReference type="Pfam" id="PF19222">
    <property type="entry name" value="Noda_Vmethyltr"/>
    <property type="match status" value="1"/>
</dbReference>
<feature type="domain" description="RdRp catalytic" evidence="8">
    <location>
        <begin position="598"/>
        <end position="721"/>
    </location>
</feature>
<dbReference type="GO" id="GO:0039694">
    <property type="term" value="P:viral RNA genome replication"/>
    <property type="evidence" value="ECO:0007669"/>
    <property type="project" value="InterPro"/>
</dbReference>
<evidence type="ECO:0000256" key="6">
    <source>
        <dbReference type="SAM" id="MobiDB-lite"/>
    </source>
</evidence>
<feature type="compositionally biased region" description="Basic and acidic residues" evidence="6">
    <location>
        <begin position="916"/>
        <end position="932"/>
    </location>
</feature>
<name>A0A1L3KFT3_9VIRU</name>
<keyword evidence="3" id="KW-0548">Nucleotidyltransferase</keyword>
<accession>A0A1L3KFT3</accession>
<dbReference type="InterPro" id="IPR001205">
    <property type="entry name" value="RNA-dir_pol_C"/>
</dbReference>
<evidence type="ECO:0000259" key="8">
    <source>
        <dbReference type="PROSITE" id="PS50507"/>
    </source>
</evidence>
<reference evidence="9" key="1">
    <citation type="journal article" date="2016" name="Nature">
        <title>Redefining the invertebrate RNA virosphere.</title>
        <authorList>
            <person name="Shi M."/>
            <person name="Lin X.D."/>
            <person name="Tian J.H."/>
            <person name="Chen L.J."/>
            <person name="Chen X."/>
            <person name="Li C.X."/>
            <person name="Qin X.C."/>
            <person name="Li J."/>
            <person name="Cao J.P."/>
            <person name="Eden J.S."/>
            <person name="Buchmann J."/>
            <person name="Wang W."/>
            <person name="Xu J."/>
            <person name="Holmes E.C."/>
            <person name="Zhang Y.Z."/>
        </authorList>
    </citation>
    <scope>NUCLEOTIDE SEQUENCE</scope>
    <source>
        <strain evidence="9">GCM10516</strain>
    </source>
</reference>
<dbReference type="CDD" id="cd23173">
    <property type="entry name" value="ps-ssRNAv_Nodaviridae_RdRp"/>
    <property type="match status" value="1"/>
</dbReference>
<dbReference type="GO" id="GO:0003723">
    <property type="term" value="F:RNA binding"/>
    <property type="evidence" value="ECO:0007669"/>
    <property type="project" value="InterPro"/>
</dbReference>
<dbReference type="Pfam" id="PF00680">
    <property type="entry name" value="RdRP_1"/>
    <property type="match status" value="1"/>
</dbReference>
<dbReference type="InterPro" id="IPR043502">
    <property type="entry name" value="DNA/RNA_pol_sf"/>
</dbReference>
<sequence>MNSMLLSSAAAYGIARGWPQKLLRSLSTRFGTRIALVGAGVVVVTTYIMRRKWHVVRGLMLEGPYPPATSNRTIRLAQRAIINLTRKNRSVTMYPLEFLIEQRPVRTQDNGHPVCGAVRDAGRELIESAVSAGGFTKCELSPASQARPCDGGMFHQHYAPADLRLGVSNEPPGERAVIVCIDTDYYLSDPGFILQYGRPVLLHTFQPTTPSGMDGESRFRVVDDTVLYEVSGGGGWHHQVWDWCTFGEFIQTPVPRTRSLKHLLLSAVGLRETMLHKVAFARPWTNCPHRALVWCLPEASFWSWGVLPAEISARQLKRVQFTDPQRPGWNRIVSITDNSAVQVSFGRAGEDAFVTLPKTEYDVLMGLSSGASVTTRLINMGYTDAITLGLTGQHYAGKPAPVDEPCRLARPVAMTHWPTTSRADAPEIVARAYATPLVPHPSLMPMTKRLETTSLSIDRRITITKNTKVPPRAFQSLAAEFVAQVVPVGGCGSPYTWEDAAPMLDKPTQQLGIKAIWDTADVPPRELIEAFIKNEPTAKCSRIISSFPDMRFLLGFARYTMKFRDEVLHAEHNRHWFMPGRTPAEIATAVCDYCSRITQPLSWDFSNFDGSISEWLQSNVMNAVYHRYFGDSRELRQYTRMLITCPARSKRFGFAYEAGCGVKSGSPTTCDLNTVASAFVQYCAIRMSCPDTTPSVAFASIGLAFGDDSLFDRRYQRRMNTISDCLGLSGKPEPSDPELGVVFLARVFPAPTETTTSFQDPMRTWMKLHLTNRDPTIPLADAAVDRVEGYLLTDRCTPLTSHYCAYVLNCYREACSPAFARAKRRCWGREKPYWLTGDGSWPQDPKDVELMEHCIAARVGLSVEQLRDHIALIKRLTPTRDPWHELTLPGLRDQSMPYKDTLDPVDQLPVAPVDLRNQRSDEQHANEREQISNRRTVPNPDSSRGRNTGRRDRPDERPRGHNARPSQLSRMHPVSGRESQSRDSEPAGETARRGVPARNRRRRRVQTRRERPAQQVEEPAVAGERSAAGDRSDLSGGR</sequence>
<keyword evidence="7" id="KW-1133">Transmembrane helix</keyword>
<dbReference type="InterPro" id="IPR007094">
    <property type="entry name" value="RNA-dir_pol_PSvirus"/>
</dbReference>
<protein>
    <recommendedName>
        <fullName evidence="5">RNA replicase</fullName>
    </recommendedName>
</protein>
<evidence type="ECO:0000313" key="9">
    <source>
        <dbReference type="EMBL" id="APG76281.1"/>
    </source>
</evidence>
<evidence type="ECO:0000256" key="4">
    <source>
        <dbReference type="ARBA" id="ARBA00022953"/>
    </source>
</evidence>
<organism evidence="9">
    <name type="scientific">Hubei noda-like virus 26</name>
    <dbReference type="NCBI Taxonomy" id="1922982"/>
    <lineage>
        <taxon>Viruses</taxon>
        <taxon>Riboviria</taxon>
    </lineage>
</organism>
<dbReference type="EMBL" id="KX883107">
    <property type="protein sequence ID" value="APG76281.1"/>
    <property type="molecule type" value="Genomic_RNA"/>
</dbReference>
<keyword evidence="4" id="KW-0693">Viral RNA replication</keyword>
<dbReference type="PROSITE" id="PS50507">
    <property type="entry name" value="RDRP_SSRNA_POS"/>
    <property type="match status" value="1"/>
</dbReference>
<feature type="compositionally biased region" description="Basic and acidic residues" evidence="6">
    <location>
        <begin position="949"/>
        <end position="959"/>
    </location>
</feature>
<proteinExistence type="inferred from homology"/>
<keyword evidence="2" id="KW-0808">Transferase</keyword>
<evidence type="ECO:0000256" key="3">
    <source>
        <dbReference type="ARBA" id="ARBA00022695"/>
    </source>
</evidence>
<evidence type="ECO:0000256" key="2">
    <source>
        <dbReference type="ARBA" id="ARBA00022679"/>
    </source>
</evidence>
<evidence type="ECO:0000256" key="5">
    <source>
        <dbReference type="ARBA" id="ARBA00032757"/>
    </source>
</evidence>
<feature type="compositionally biased region" description="Polar residues" evidence="6">
    <location>
        <begin position="933"/>
        <end position="946"/>
    </location>
</feature>
<dbReference type="InterPro" id="IPR043647">
    <property type="entry name" value="Noda_Vmethyltr_dom"/>
</dbReference>